<comment type="caution">
    <text evidence="3">The sequence shown here is derived from an EMBL/GenBank/DDBJ whole genome shotgun (WGS) entry which is preliminary data.</text>
</comment>
<dbReference type="Pfam" id="PF00023">
    <property type="entry name" value="Ank"/>
    <property type="match status" value="1"/>
</dbReference>
<keyword evidence="1" id="KW-0040">ANK repeat</keyword>
<dbReference type="PANTHER" id="PTHR24172">
    <property type="entry name" value="ANK_REP_REGION DOMAIN-CONTAINING PROTEIN"/>
    <property type="match status" value="1"/>
</dbReference>
<dbReference type="PROSITE" id="PS50297">
    <property type="entry name" value="ANK_REP_REGION"/>
    <property type="match status" value="2"/>
</dbReference>
<dbReference type="PANTHER" id="PTHR24172:SF4">
    <property type="entry name" value="ANK_REP_REGION DOMAIN-CONTAINING PROTEIN"/>
    <property type="match status" value="1"/>
</dbReference>
<feature type="repeat" description="ANK" evidence="1">
    <location>
        <begin position="272"/>
        <end position="293"/>
    </location>
</feature>
<keyword evidence="4" id="KW-1185">Reference proteome</keyword>
<protein>
    <submittedName>
        <fullName evidence="3">Uncharacterized protein</fullName>
    </submittedName>
</protein>
<organism evidence="3 4">
    <name type="scientific">Caenorhabditis auriculariae</name>
    <dbReference type="NCBI Taxonomy" id="2777116"/>
    <lineage>
        <taxon>Eukaryota</taxon>
        <taxon>Metazoa</taxon>
        <taxon>Ecdysozoa</taxon>
        <taxon>Nematoda</taxon>
        <taxon>Chromadorea</taxon>
        <taxon>Rhabditida</taxon>
        <taxon>Rhabditina</taxon>
        <taxon>Rhabditomorpha</taxon>
        <taxon>Rhabditoidea</taxon>
        <taxon>Rhabditidae</taxon>
        <taxon>Peloderinae</taxon>
        <taxon>Caenorhabditis</taxon>
    </lineage>
</organism>
<dbReference type="OrthoDB" id="5835732at2759"/>
<dbReference type="SUPFAM" id="SSF48403">
    <property type="entry name" value="Ankyrin repeat"/>
    <property type="match status" value="1"/>
</dbReference>
<evidence type="ECO:0000313" key="3">
    <source>
        <dbReference type="EMBL" id="CAD6188139.1"/>
    </source>
</evidence>
<gene>
    <name evidence="3" type="ORF">CAUJ_LOCUS4058</name>
</gene>
<dbReference type="Gene3D" id="1.25.40.20">
    <property type="entry name" value="Ankyrin repeat-containing domain"/>
    <property type="match status" value="2"/>
</dbReference>
<dbReference type="AlphaFoldDB" id="A0A8S1GXK8"/>
<dbReference type="Proteomes" id="UP000835052">
    <property type="component" value="Unassembled WGS sequence"/>
</dbReference>
<dbReference type="Pfam" id="PF12796">
    <property type="entry name" value="Ank_2"/>
    <property type="match status" value="1"/>
</dbReference>
<dbReference type="PROSITE" id="PS50088">
    <property type="entry name" value="ANK_REPEAT"/>
    <property type="match status" value="3"/>
</dbReference>
<dbReference type="EMBL" id="CAJGYM010000008">
    <property type="protein sequence ID" value="CAD6188139.1"/>
    <property type="molecule type" value="Genomic_DNA"/>
</dbReference>
<dbReference type="SMART" id="SM00248">
    <property type="entry name" value="ANK"/>
    <property type="match status" value="3"/>
</dbReference>
<evidence type="ECO:0000256" key="2">
    <source>
        <dbReference type="SAM" id="MobiDB-lite"/>
    </source>
</evidence>
<name>A0A8S1GXK8_9PELO</name>
<evidence type="ECO:0000313" key="4">
    <source>
        <dbReference type="Proteomes" id="UP000835052"/>
    </source>
</evidence>
<feature type="repeat" description="ANK" evidence="1">
    <location>
        <begin position="125"/>
        <end position="161"/>
    </location>
</feature>
<sequence>MKNGLWPEMKPPPLILKGTPVELDKKSLTNNKNLPATPPNMPGGTTGPKTRRRESIAIRAREFLSAVVKGNMMEVSRKISPQALKIAHPVTGSVALHLAVLNGHMKIVEIILSYSVATIDAKDNEGRTPLHYAAALLGLHGDPAMYYYLMEKGAKDTILDAEGFTAQDVRQNPSLVSLDRVRYQNVYPLAVDAEWDSLFASHSEDELAKMVRNGVLDLAHAPPLPLHLEVFSRLTQLQAQVLGVWEAVSAEDDRTLKQLVCDKSMALCRDSDGRTPLHNAYRRGHQPSIEYLLHLAPEAAKIRDKKGRLPVDYSYSAPLLAAHVPNLANRRPSRTKILHHERFHVVSKTNEETPRGAIALTSIEASSPEGIEPSVLERIQGININERDFSVLEEIQMEGKADQIWRVVKKNIGNSELARHVNEFRQIQMRLNSAIDAIEKNDDVRLRQLADDDVMNTRDTRGKSNPAIFALTS</sequence>
<dbReference type="InterPro" id="IPR036770">
    <property type="entry name" value="Ankyrin_rpt-contain_sf"/>
</dbReference>
<feature type="region of interest" description="Disordered" evidence="2">
    <location>
        <begin position="26"/>
        <end position="51"/>
    </location>
</feature>
<proteinExistence type="predicted"/>
<evidence type="ECO:0000256" key="1">
    <source>
        <dbReference type="PROSITE-ProRule" id="PRU00023"/>
    </source>
</evidence>
<dbReference type="InterPro" id="IPR002110">
    <property type="entry name" value="Ankyrin_rpt"/>
</dbReference>
<reference evidence="3" key="1">
    <citation type="submission" date="2020-10" db="EMBL/GenBank/DDBJ databases">
        <authorList>
            <person name="Kikuchi T."/>
        </authorList>
    </citation>
    <scope>NUCLEOTIDE SEQUENCE</scope>
    <source>
        <strain evidence="3">NKZ352</strain>
    </source>
</reference>
<feature type="repeat" description="ANK" evidence="1">
    <location>
        <begin position="91"/>
        <end position="113"/>
    </location>
</feature>
<accession>A0A8S1GXK8</accession>